<name>U4LLC2_PYROM</name>
<feature type="compositionally biased region" description="Low complexity" evidence="2">
    <location>
        <begin position="269"/>
        <end position="308"/>
    </location>
</feature>
<dbReference type="SUPFAM" id="SSF57180">
    <property type="entry name" value="Cellulose-binding domain"/>
    <property type="match status" value="1"/>
</dbReference>
<feature type="compositionally biased region" description="Gly residues" evidence="2">
    <location>
        <begin position="259"/>
        <end position="268"/>
    </location>
</feature>
<dbReference type="PANTHER" id="PTHR34612:SF6">
    <property type="entry name" value="GLYCOSIDE HYDROLASE 131 CATALYTIC N-TERMINAL DOMAIN-CONTAINING PROTEIN"/>
    <property type="match status" value="1"/>
</dbReference>
<dbReference type="InterPro" id="IPR000254">
    <property type="entry name" value="CBD"/>
</dbReference>
<dbReference type="OrthoDB" id="120072at2759"/>
<dbReference type="GO" id="GO:0005975">
    <property type="term" value="P:carbohydrate metabolic process"/>
    <property type="evidence" value="ECO:0007669"/>
    <property type="project" value="InterPro"/>
</dbReference>
<evidence type="ECO:0000313" key="6">
    <source>
        <dbReference type="Proteomes" id="UP000018144"/>
    </source>
</evidence>
<dbReference type="Gene3D" id="2.60.120.1160">
    <property type="match status" value="1"/>
</dbReference>
<dbReference type="InterPro" id="IPR041524">
    <property type="entry name" value="GH131_N"/>
</dbReference>
<dbReference type="PANTHER" id="PTHR34612">
    <property type="entry name" value="GH131_N DOMAIN-CONTAINING PROTEIN"/>
    <property type="match status" value="1"/>
</dbReference>
<evidence type="ECO:0000259" key="4">
    <source>
        <dbReference type="PROSITE" id="PS51164"/>
    </source>
</evidence>
<feature type="domain" description="CBM1" evidence="4">
    <location>
        <begin position="309"/>
        <end position="344"/>
    </location>
</feature>
<keyword evidence="6" id="KW-1185">Reference proteome</keyword>
<dbReference type="GO" id="GO:0016787">
    <property type="term" value="F:hydrolase activity"/>
    <property type="evidence" value="ECO:0007669"/>
    <property type="project" value="UniProtKB-KW"/>
</dbReference>
<dbReference type="SMART" id="SM00236">
    <property type="entry name" value="fCBD"/>
    <property type="match status" value="1"/>
</dbReference>
<evidence type="ECO:0000313" key="5">
    <source>
        <dbReference type="EMBL" id="CCX13710.1"/>
    </source>
</evidence>
<gene>
    <name evidence="5" type="ORF">PCON_13303</name>
</gene>
<feature type="region of interest" description="Disordered" evidence="2">
    <location>
        <begin position="258"/>
        <end position="308"/>
    </location>
</feature>
<feature type="chain" id="PRO_5004651459" evidence="3">
    <location>
        <begin position="17"/>
        <end position="344"/>
    </location>
</feature>
<evidence type="ECO:0000256" key="2">
    <source>
        <dbReference type="SAM" id="MobiDB-lite"/>
    </source>
</evidence>
<dbReference type="InterPro" id="IPR035971">
    <property type="entry name" value="CBD_sf"/>
</dbReference>
<dbReference type="EMBL" id="HF935887">
    <property type="protein sequence ID" value="CCX13710.1"/>
    <property type="molecule type" value="Genomic_DNA"/>
</dbReference>
<dbReference type="Pfam" id="PF18271">
    <property type="entry name" value="GH131_N"/>
    <property type="match status" value="1"/>
</dbReference>
<dbReference type="eggNOG" id="ENOG502QVJU">
    <property type="taxonomic scope" value="Eukaryota"/>
</dbReference>
<feature type="signal peptide" evidence="3">
    <location>
        <begin position="1"/>
        <end position="16"/>
    </location>
</feature>
<dbReference type="Proteomes" id="UP000018144">
    <property type="component" value="Unassembled WGS sequence"/>
</dbReference>
<dbReference type="PROSITE" id="PS51164">
    <property type="entry name" value="CBM1_2"/>
    <property type="match status" value="1"/>
</dbReference>
<dbReference type="AlphaFoldDB" id="U4LLC2"/>
<dbReference type="GO" id="GO:0005576">
    <property type="term" value="C:extracellular region"/>
    <property type="evidence" value="ECO:0007669"/>
    <property type="project" value="InterPro"/>
</dbReference>
<sequence>MQFLYLLPLLLSVAKAGTVIWDGRFNDYSTATDLDKWSWSNQVGSYQWYIHGTGATTDYVNLSPSFGNPSDASSKQGAKLSISPTALWNSDMWRTELIPQTTSNLGTGKLWYHFSVKKTGANPPNANYEHQVCFFESHFTELKFGKISGTTTADPRLQWFVGGSSQWAVDWAADVWHNFAYEIDFSAQTVGLWHSTGGADLAQVASGVKASTSTNSADWHLGILRLPDRSGGTNDQATEDWYFSGVYVESGSLNTKIGTGSGGGGGGSSTSLTTTSKVTSSTTKATTTTGNGSTKTTTTSTPPTTTNAGTADKYAQCGGIGFTPVGCKAGLTCTKLNDYYYQCL</sequence>
<dbReference type="Pfam" id="PF00734">
    <property type="entry name" value="CBM_1"/>
    <property type="match status" value="1"/>
</dbReference>
<accession>U4LLC2</accession>
<evidence type="ECO:0000256" key="3">
    <source>
        <dbReference type="SAM" id="SignalP"/>
    </source>
</evidence>
<proteinExistence type="predicted"/>
<evidence type="ECO:0000256" key="1">
    <source>
        <dbReference type="ARBA" id="ARBA00022729"/>
    </source>
</evidence>
<keyword evidence="5" id="KW-0378">Hydrolase</keyword>
<organism evidence="5 6">
    <name type="scientific">Pyronema omphalodes (strain CBS 100304)</name>
    <name type="common">Pyronema confluens</name>
    <dbReference type="NCBI Taxonomy" id="1076935"/>
    <lineage>
        <taxon>Eukaryota</taxon>
        <taxon>Fungi</taxon>
        <taxon>Dikarya</taxon>
        <taxon>Ascomycota</taxon>
        <taxon>Pezizomycotina</taxon>
        <taxon>Pezizomycetes</taxon>
        <taxon>Pezizales</taxon>
        <taxon>Pyronemataceae</taxon>
        <taxon>Pyronema</taxon>
    </lineage>
</organism>
<keyword evidence="1 3" id="KW-0732">Signal</keyword>
<reference evidence="5 6" key="1">
    <citation type="journal article" date="2013" name="PLoS Genet.">
        <title>The genome and development-dependent transcriptomes of Pyronema confluens: a window into fungal evolution.</title>
        <authorList>
            <person name="Traeger S."/>
            <person name="Altegoer F."/>
            <person name="Freitag M."/>
            <person name="Gabaldon T."/>
            <person name="Kempken F."/>
            <person name="Kumar A."/>
            <person name="Marcet-Houben M."/>
            <person name="Poggeler S."/>
            <person name="Stajich J.E."/>
            <person name="Nowrousian M."/>
        </authorList>
    </citation>
    <scope>NUCLEOTIDE SEQUENCE [LARGE SCALE GENOMIC DNA]</scope>
    <source>
        <strain evidence="6">CBS 100304</strain>
        <tissue evidence="5">Vegetative mycelium</tissue>
    </source>
</reference>
<dbReference type="STRING" id="1076935.U4LLC2"/>
<protein>
    <submittedName>
        <fullName evidence="5">Similar to Probable 1,4-beta-D-glucan cellobiohydrolase B acc. no. Q4WM08</fullName>
    </submittedName>
</protein>
<dbReference type="OMA" id="MWRTELI"/>
<dbReference type="GO" id="GO:0030248">
    <property type="term" value="F:cellulose binding"/>
    <property type="evidence" value="ECO:0007669"/>
    <property type="project" value="InterPro"/>
</dbReference>